<sequence>MKNELDIHLCLRAFEKIRQLGAKREGAMMDVYDYQGLSASSGYDGYDITVSNRDVSATIHFHNSYDLDYHGQDKLDTFISQLNRLDRIDVSDSASRV</sequence>
<proteinExistence type="predicted"/>
<evidence type="ECO:0000313" key="2">
    <source>
        <dbReference type="Proteomes" id="UP001597380"/>
    </source>
</evidence>
<organism evidence="1 2">
    <name type="scientific">Corallincola platygyrae</name>
    <dbReference type="NCBI Taxonomy" id="1193278"/>
    <lineage>
        <taxon>Bacteria</taxon>
        <taxon>Pseudomonadati</taxon>
        <taxon>Pseudomonadota</taxon>
        <taxon>Gammaproteobacteria</taxon>
        <taxon>Alteromonadales</taxon>
        <taxon>Psychromonadaceae</taxon>
        <taxon>Corallincola</taxon>
    </lineage>
</organism>
<gene>
    <name evidence="1" type="ORF">ACFSJ3_01310</name>
</gene>
<protein>
    <submittedName>
        <fullName evidence="1">DUF3081 family protein</fullName>
    </submittedName>
</protein>
<dbReference type="InterPro" id="IPR021432">
    <property type="entry name" value="DUF3081"/>
</dbReference>
<reference evidence="2" key="1">
    <citation type="journal article" date="2019" name="Int. J. Syst. Evol. Microbiol.">
        <title>The Global Catalogue of Microorganisms (GCM) 10K type strain sequencing project: providing services to taxonomists for standard genome sequencing and annotation.</title>
        <authorList>
            <consortium name="The Broad Institute Genomics Platform"/>
            <consortium name="The Broad Institute Genome Sequencing Center for Infectious Disease"/>
            <person name="Wu L."/>
            <person name="Ma J."/>
        </authorList>
    </citation>
    <scope>NUCLEOTIDE SEQUENCE [LARGE SCALE GENOMIC DNA]</scope>
    <source>
        <strain evidence="2">CGMCC 1.10992</strain>
    </source>
</reference>
<dbReference type="RefSeq" id="WP_345338776.1">
    <property type="nucleotide sequence ID" value="NZ_BAABLI010000007.1"/>
</dbReference>
<name>A0ABW4XKU0_9GAMM</name>
<keyword evidence="2" id="KW-1185">Reference proteome</keyword>
<dbReference type="Proteomes" id="UP001597380">
    <property type="component" value="Unassembled WGS sequence"/>
</dbReference>
<evidence type="ECO:0000313" key="1">
    <source>
        <dbReference type="EMBL" id="MFD2094609.1"/>
    </source>
</evidence>
<dbReference type="Pfam" id="PF11280">
    <property type="entry name" value="DUF3081"/>
    <property type="match status" value="1"/>
</dbReference>
<dbReference type="EMBL" id="JBHUHT010000004">
    <property type="protein sequence ID" value="MFD2094609.1"/>
    <property type="molecule type" value="Genomic_DNA"/>
</dbReference>
<comment type="caution">
    <text evidence="1">The sequence shown here is derived from an EMBL/GenBank/DDBJ whole genome shotgun (WGS) entry which is preliminary data.</text>
</comment>
<accession>A0ABW4XKU0</accession>